<feature type="signal peptide" evidence="2">
    <location>
        <begin position="1"/>
        <end position="18"/>
    </location>
</feature>
<feature type="region of interest" description="Disordered" evidence="1">
    <location>
        <begin position="38"/>
        <end position="86"/>
    </location>
</feature>
<evidence type="ECO:0000256" key="1">
    <source>
        <dbReference type="SAM" id="MobiDB-lite"/>
    </source>
</evidence>
<evidence type="ECO:0000256" key="2">
    <source>
        <dbReference type="SAM" id="SignalP"/>
    </source>
</evidence>
<gene>
    <name evidence="3" type="ORF">CAMP_LOCUS5234</name>
</gene>
<comment type="caution">
    <text evidence="3">The sequence shown here is derived from an EMBL/GenBank/DDBJ whole genome shotgun (WGS) entry which is preliminary data.</text>
</comment>
<sequence length="123" mass="13339">MNWKFLMVLGLGIVGVLGDEEELQPFFQLDGVEATTECTTTGSPTTKRSTTVTTPITTTPSTTTTTTLKPSTTTTTLKPNTTTISTTTKSSEINSNITVKLPFFKRVAKHVKIMLHLEANSDD</sequence>
<protein>
    <recommendedName>
        <fullName evidence="5">Integumentary mucin C.1-like</fullName>
    </recommendedName>
</protein>
<evidence type="ECO:0000313" key="3">
    <source>
        <dbReference type="EMBL" id="CAI5442597.1"/>
    </source>
</evidence>
<feature type="chain" id="PRO_5040161218" description="Integumentary mucin C.1-like" evidence="2">
    <location>
        <begin position="19"/>
        <end position="123"/>
    </location>
</feature>
<name>A0A9P1MWT3_9PELO</name>
<evidence type="ECO:0000313" key="4">
    <source>
        <dbReference type="Proteomes" id="UP001152747"/>
    </source>
</evidence>
<keyword evidence="4" id="KW-1185">Reference proteome</keyword>
<organism evidence="3 4">
    <name type="scientific">Caenorhabditis angaria</name>
    <dbReference type="NCBI Taxonomy" id="860376"/>
    <lineage>
        <taxon>Eukaryota</taxon>
        <taxon>Metazoa</taxon>
        <taxon>Ecdysozoa</taxon>
        <taxon>Nematoda</taxon>
        <taxon>Chromadorea</taxon>
        <taxon>Rhabditida</taxon>
        <taxon>Rhabditina</taxon>
        <taxon>Rhabditomorpha</taxon>
        <taxon>Rhabditoidea</taxon>
        <taxon>Rhabditidae</taxon>
        <taxon>Peloderinae</taxon>
        <taxon>Caenorhabditis</taxon>
    </lineage>
</organism>
<keyword evidence="2" id="KW-0732">Signal</keyword>
<reference evidence="3" key="1">
    <citation type="submission" date="2022-11" db="EMBL/GenBank/DDBJ databases">
        <authorList>
            <person name="Kikuchi T."/>
        </authorList>
    </citation>
    <scope>NUCLEOTIDE SEQUENCE</scope>
    <source>
        <strain evidence="3">PS1010</strain>
    </source>
</reference>
<proteinExistence type="predicted"/>
<dbReference type="AlphaFoldDB" id="A0A9P1MWT3"/>
<evidence type="ECO:0008006" key="5">
    <source>
        <dbReference type="Google" id="ProtNLM"/>
    </source>
</evidence>
<dbReference type="Proteomes" id="UP001152747">
    <property type="component" value="Unassembled WGS sequence"/>
</dbReference>
<accession>A0A9P1MWT3</accession>
<dbReference type="EMBL" id="CANHGI010000002">
    <property type="protein sequence ID" value="CAI5442597.1"/>
    <property type="molecule type" value="Genomic_DNA"/>
</dbReference>